<dbReference type="Proteomes" id="UP000186601">
    <property type="component" value="Unassembled WGS sequence"/>
</dbReference>
<organism evidence="2 3">
    <name type="scientific">Hermanssonia centrifuga</name>
    <dbReference type="NCBI Taxonomy" id="98765"/>
    <lineage>
        <taxon>Eukaryota</taxon>
        <taxon>Fungi</taxon>
        <taxon>Dikarya</taxon>
        <taxon>Basidiomycota</taxon>
        <taxon>Agaricomycotina</taxon>
        <taxon>Agaricomycetes</taxon>
        <taxon>Polyporales</taxon>
        <taxon>Meruliaceae</taxon>
        <taxon>Hermanssonia</taxon>
    </lineage>
</organism>
<feature type="region of interest" description="Disordered" evidence="1">
    <location>
        <begin position="133"/>
        <end position="183"/>
    </location>
</feature>
<feature type="compositionally biased region" description="Polar residues" evidence="1">
    <location>
        <begin position="355"/>
        <end position="364"/>
    </location>
</feature>
<evidence type="ECO:0008006" key="4">
    <source>
        <dbReference type="Google" id="ProtNLM"/>
    </source>
</evidence>
<feature type="compositionally biased region" description="Low complexity" evidence="1">
    <location>
        <begin position="395"/>
        <end position="412"/>
    </location>
</feature>
<gene>
    <name evidence="2" type="ORF">PHLCEN_2v13432</name>
</gene>
<evidence type="ECO:0000313" key="3">
    <source>
        <dbReference type="Proteomes" id="UP000186601"/>
    </source>
</evidence>
<dbReference type="PANTHER" id="PTHR38406:SF1">
    <property type="entry name" value="TRANSCRIPTIONAL REPRESSOR OPI1"/>
    <property type="match status" value="1"/>
</dbReference>
<feature type="region of interest" description="Disordered" evidence="1">
    <location>
        <begin position="355"/>
        <end position="428"/>
    </location>
</feature>
<feature type="compositionally biased region" description="Gly residues" evidence="1">
    <location>
        <begin position="603"/>
        <end position="619"/>
    </location>
</feature>
<dbReference type="PANTHER" id="PTHR38406">
    <property type="entry name" value="TRANSCRIPTIONAL REPRESSOR OPI1"/>
    <property type="match status" value="1"/>
</dbReference>
<dbReference type="GO" id="GO:0030968">
    <property type="term" value="P:endoplasmic reticulum unfolded protein response"/>
    <property type="evidence" value="ECO:0007669"/>
    <property type="project" value="TreeGrafter"/>
</dbReference>
<proteinExistence type="predicted"/>
<dbReference type="GO" id="GO:0008654">
    <property type="term" value="P:phospholipid biosynthetic process"/>
    <property type="evidence" value="ECO:0007669"/>
    <property type="project" value="TreeGrafter"/>
</dbReference>
<dbReference type="OrthoDB" id="2441642at2759"/>
<accession>A0A2R6NFC5</accession>
<sequence length="650" mass="70712">MDDILEHPALDDQEESVRIAVRALGDMRNSVHSSPSASFQTTPALTIASRSSSPSIPEEDSPDFVSRVSHFPIVNTALRAYEHGKASSRVVKYGAEMMESSVKTISRPVIERLPVNQLDEFACRQLDRFDSYRRRPLSPDAPRERGRIHDESPQRSDRGWTSALRDISTARGRTGEESIDSRHDRDVSMVRGDDQECSFSAKMEMHSRTPTPRRDEVMPENQQVAQRSRWQAVLLEAGGIGAAVSEESMRRLKYCLQWLQYATAHIDQQISLLRDFIASLKNPSSPSSSGSLSPSSPLAEQHLQTLTSIRRDVVDTIRQVVDVVSKYAGGALPEPARTRVRSFILCLPQRWAHAASTTRESTANGAVEPKKETGRGRGRTAASAPYSYGPGEAGPSPRSRPASRATSPSSLRVHSHRQTNGASGALTSGAAAQAATKILTLATESLDMLRSVTAVFKESLDKADAWVERLRVVGMQRPNSSATPPTLPPVASLDVYRDPLPPIVTPGSSRAHSPASPFAQLQLPPLDPSLYPTPNPKNYTHHHNPGHLHPNHHSYNPRHRALDEVSSKDLDALTLGSTSTSAASSRFATPRSVAVSLPPESDSGGGSRANGMTVGGAGGDSMFRADISNERRHREENNGSRRSAGMEVDA</sequence>
<evidence type="ECO:0000256" key="1">
    <source>
        <dbReference type="SAM" id="MobiDB-lite"/>
    </source>
</evidence>
<dbReference type="STRING" id="98765.A0A2R6NFC5"/>
<feature type="compositionally biased region" description="Basic and acidic residues" evidence="1">
    <location>
        <begin position="141"/>
        <end position="158"/>
    </location>
</feature>
<reference evidence="2 3" key="1">
    <citation type="submission" date="2018-02" db="EMBL/GenBank/DDBJ databases">
        <title>Genome sequence of the basidiomycete white-rot fungus Phlebia centrifuga.</title>
        <authorList>
            <person name="Granchi Z."/>
            <person name="Peng M."/>
            <person name="de Vries R.P."/>
            <person name="Hilden K."/>
            <person name="Makela M.R."/>
            <person name="Grigoriev I."/>
            <person name="Riley R."/>
        </authorList>
    </citation>
    <scope>NUCLEOTIDE SEQUENCE [LARGE SCALE GENOMIC DNA]</scope>
    <source>
        <strain evidence="2 3">FBCC195</strain>
    </source>
</reference>
<keyword evidence="3" id="KW-1185">Reference proteome</keyword>
<feature type="region of interest" description="Disordered" evidence="1">
    <location>
        <begin position="527"/>
        <end position="557"/>
    </location>
</feature>
<feature type="compositionally biased region" description="Basic and acidic residues" evidence="1">
    <location>
        <begin position="627"/>
        <end position="639"/>
    </location>
</feature>
<dbReference type="GO" id="GO:0003714">
    <property type="term" value="F:transcription corepressor activity"/>
    <property type="evidence" value="ECO:0007669"/>
    <property type="project" value="InterPro"/>
</dbReference>
<dbReference type="Pfam" id="PF08618">
    <property type="entry name" value="Opi1"/>
    <property type="match status" value="1"/>
</dbReference>
<dbReference type="InterPro" id="IPR013927">
    <property type="entry name" value="TF_Opi1_Ccg-8"/>
</dbReference>
<name>A0A2R6NFC5_9APHY</name>
<dbReference type="AlphaFoldDB" id="A0A2R6NFC5"/>
<protein>
    <recommendedName>
        <fullName evidence="4">Opi1-domain-containing protein</fullName>
    </recommendedName>
</protein>
<comment type="caution">
    <text evidence="2">The sequence shown here is derived from an EMBL/GenBank/DDBJ whole genome shotgun (WGS) entry which is preliminary data.</text>
</comment>
<dbReference type="GO" id="GO:0005634">
    <property type="term" value="C:nucleus"/>
    <property type="evidence" value="ECO:0007669"/>
    <property type="project" value="TreeGrafter"/>
</dbReference>
<feature type="compositionally biased region" description="Basic residues" evidence="1">
    <location>
        <begin position="539"/>
        <end position="557"/>
    </location>
</feature>
<feature type="compositionally biased region" description="Basic and acidic residues" evidence="1">
    <location>
        <begin position="173"/>
        <end position="183"/>
    </location>
</feature>
<dbReference type="EMBL" id="MLYV02001335">
    <property type="protein sequence ID" value="PSR70702.1"/>
    <property type="molecule type" value="Genomic_DNA"/>
</dbReference>
<feature type="region of interest" description="Disordered" evidence="1">
    <location>
        <begin position="578"/>
        <end position="650"/>
    </location>
</feature>
<dbReference type="GO" id="GO:0005783">
    <property type="term" value="C:endoplasmic reticulum"/>
    <property type="evidence" value="ECO:0007669"/>
    <property type="project" value="TreeGrafter"/>
</dbReference>
<dbReference type="GO" id="GO:0006357">
    <property type="term" value="P:regulation of transcription by RNA polymerase II"/>
    <property type="evidence" value="ECO:0007669"/>
    <property type="project" value="TreeGrafter"/>
</dbReference>
<evidence type="ECO:0000313" key="2">
    <source>
        <dbReference type="EMBL" id="PSR70702.1"/>
    </source>
</evidence>